<reference evidence="1" key="1">
    <citation type="submission" date="2020-03" db="EMBL/GenBank/DDBJ databases">
        <title>The deep terrestrial virosphere.</title>
        <authorList>
            <person name="Holmfeldt K."/>
            <person name="Nilsson E."/>
            <person name="Simone D."/>
            <person name="Lopez-Fernandez M."/>
            <person name="Wu X."/>
            <person name="de Brujin I."/>
            <person name="Lundin D."/>
            <person name="Andersson A."/>
            <person name="Bertilsson S."/>
            <person name="Dopson M."/>
        </authorList>
    </citation>
    <scope>NUCLEOTIDE SEQUENCE</scope>
    <source>
        <strain evidence="2">MM415A03562</strain>
        <strain evidence="3">MM415B04650</strain>
        <strain evidence="1">TM448A04119</strain>
    </source>
</reference>
<gene>
    <name evidence="2" type="ORF">MM415A03562_0006</name>
    <name evidence="3" type="ORF">MM415B04650_0009</name>
    <name evidence="1" type="ORF">TM448A04119_0003</name>
</gene>
<sequence length="95" mass="10815">MDENTRRATRYQDRSELCPECGRQNWECQCPITMGDVWACTHCGILAGEADDPLDDGADLQCEFCGSPLERISLDASIEICEKPENTLDEWELDW</sequence>
<dbReference type="EMBL" id="MT144458">
    <property type="protein sequence ID" value="QJA53869.1"/>
    <property type="molecule type" value="Genomic_DNA"/>
</dbReference>
<organism evidence="1">
    <name type="scientific">viral metagenome</name>
    <dbReference type="NCBI Taxonomy" id="1070528"/>
    <lineage>
        <taxon>unclassified sequences</taxon>
        <taxon>metagenomes</taxon>
        <taxon>organismal metagenomes</taxon>
    </lineage>
</organism>
<dbReference type="EMBL" id="MT143070">
    <property type="protein sequence ID" value="QJA92481.1"/>
    <property type="molecule type" value="Genomic_DNA"/>
</dbReference>
<accession>A0A6H2A2B0</accession>
<name>A0A6H2A2B0_9ZZZZ</name>
<evidence type="ECO:0000313" key="2">
    <source>
        <dbReference type="EMBL" id="QJA70781.1"/>
    </source>
</evidence>
<proteinExistence type="predicted"/>
<dbReference type="EMBL" id="MT141820">
    <property type="protein sequence ID" value="QJA70781.1"/>
    <property type="molecule type" value="Genomic_DNA"/>
</dbReference>
<evidence type="ECO:0000313" key="1">
    <source>
        <dbReference type="EMBL" id="QJA53869.1"/>
    </source>
</evidence>
<dbReference type="AlphaFoldDB" id="A0A6H2A2B0"/>
<evidence type="ECO:0000313" key="3">
    <source>
        <dbReference type="EMBL" id="QJA92481.1"/>
    </source>
</evidence>
<protein>
    <submittedName>
        <fullName evidence="1">Uncharacterized protein</fullName>
    </submittedName>
</protein>